<reference evidence="2" key="1">
    <citation type="submission" date="2016-04" db="EMBL/GenBank/DDBJ databases">
        <authorList>
            <person name="Tabuchi Yagui T.R."/>
        </authorList>
    </citation>
    <scope>NUCLEOTIDE SEQUENCE [LARGE SCALE GENOMIC DNA]</scope>
    <source>
        <strain evidence="2">NIES-26</strain>
    </source>
</reference>
<protein>
    <submittedName>
        <fullName evidence="2">Uncharacterized protein</fullName>
    </submittedName>
</protein>
<evidence type="ECO:0000256" key="1">
    <source>
        <dbReference type="SAM" id="MobiDB-lite"/>
    </source>
</evidence>
<keyword evidence="3" id="KW-1185">Reference proteome</keyword>
<feature type="region of interest" description="Disordered" evidence="1">
    <location>
        <begin position="50"/>
        <end position="72"/>
    </location>
</feature>
<evidence type="ECO:0000313" key="3">
    <source>
        <dbReference type="Proteomes" id="UP000252107"/>
    </source>
</evidence>
<dbReference type="EMBL" id="LXQD01000311">
    <property type="protein sequence ID" value="RCJ26018.1"/>
    <property type="molecule type" value="Genomic_DNA"/>
</dbReference>
<proteinExistence type="predicted"/>
<dbReference type="Proteomes" id="UP000252107">
    <property type="component" value="Unassembled WGS sequence"/>
</dbReference>
<accession>A0A367QPA4</accession>
<sequence length="72" mass="7944">MLKPGFSKNSDASILAKNYSSQGKRGLASLNYPSGDAHKLANATLTGVCHRRKAPSRQRLPFGRRRQLPHDL</sequence>
<comment type="caution">
    <text evidence="2">The sequence shown here is derived from an EMBL/GenBank/DDBJ whole genome shotgun (WGS) entry which is preliminary data.</text>
</comment>
<organism evidence="2 3">
    <name type="scientific">Nostoc minutum NIES-26</name>
    <dbReference type="NCBI Taxonomy" id="1844469"/>
    <lineage>
        <taxon>Bacteria</taxon>
        <taxon>Bacillati</taxon>
        <taxon>Cyanobacteriota</taxon>
        <taxon>Cyanophyceae</taxon>
        <taxon>Nostocales</taxon>
        <taxon>Nostocaceae</taxon>
        <taxon>Nostoc</taxon>
    </lineage>
</organism>
<evidence type="ECO:0000313" key="2">
    <source>
        <dbReference type="EMBL" id="RCJ26018.1"/>
    </source>
</evidence>
<dbReference type="AlphaFoldDB" id="A0A367QPA4"/>
<name>A0A367QPA4_9NOSO</name>
<gene>
    <name evidence="2" type="ORF">A6770_27010</name>
</gene>